<accession>G0A754</accession>
<dbReference type="STRING" id="857087.Metme_3481"/>
<dbReference type="EMBL" id="CP002738">
    <property type="protein sequence ID" value="AEG01848.1"/>
    <property type="molecule type" value="Genomic_DNA"/>
</dbReference>
<dbReference type="InterPro" id="IPR036514">
    <property type="entry name" value="SGNH_hydro_sf"/>
</dbReference>
<dbReference type="PANTHER" id="PTHR43695:SF1">
    <property type="entry name" value="RHAMNOGALACTURONAN ACETYLESTERASE"/>
    <property type="match status" value="1"/>
</dbReference>
<evidence type="ECO:0000259" key="3">
    <source>
        <dbReference type="Pfam" id="PF13472"/>
    </source>
</evidence>
<dbReference type="OrthoDB" id="191551at2"/>
<dbReference type="eggNOG" id="COG2755">
    <property type="taxonomic scope" value="Bacteria"/>
</dbReference>
<keyword evidence="5" id="KW-1185">Reference proteome</keyword>
<dbReference type="SUPFAM" id="SSF52266">
    <property type="entry name" value="SGNH hydrolase"/>
    <property type="match status" value="1"/>
</dbReference>
<dbReference type="KEGG" id="mmt:Metme_3481"/>
<dbReference type="HOGENOM" id="CLU_065859_2_1_6"/>
<reference evidence="5" key="3">
    <citation type="submission" date="2011-05" db="EMBL/GenBank/DDBJ databases">
        <title>Complete sequence of Methylomonas methanica MC09.</title>
        <authorList>
            <consortium name="US DOE Joint Genome Institute"/>
            <person name="Lucas S."/>
            <person name="Han J."/>
            <person name="Lapidus A."/>
            <person name="Cheng J.-F."/>
            <person name="Goodwin L."/>
            <person name="Pitluck S."/>
            <person name="Peters L."/>
            <person name="Mikhailova N."/>
            <person name="Teshima H."/>
            <person name="Han C."/>
            <person name="Tapia R."/>
            <person name="Land M."/>
            <person name="Hauser L."/>
            <person name="Kyrpides N."/>
            <person name="Ivanova N."/>
            <person name="Pagani I."/>
            <person name="Stein L."/>
            <person name="Woyke T."/>
        </authorList>
    </citation>
    <scope>NUCLEOTIDE SEQUENCE [LARGE SCALE GENOMIC DNA]</scope>
    <source>
        <strain evidence="5">MC09</strain>
    </source>
</reference>
<dbReference type="InterPro" id="IPR013830">
    <property type="entry name" value="SGNH_hydro"/>
</dbReference>
<proteinExistence type="inferred from homology"/>
<organism evidence="4 5">
    <name type="scientific">Methylomonas methanica (strain DSM 25384 / MC09)</name>
    <dbReference type="NCBI Taxonomy" id="857087"/>
    <lineage>
        <taxon>Bacteria</taxon>
        <taxon>Pseudomonadati</taxon>
        <taxon>Pseudomonadota</taxon>
        <taxon>Gammaproteobacteria</taxon>
        <taxon>Methylococcales</taxon>
        <taxon>Methylococcaceae</taxon>
        <taxon>Methylomonas</taxon>
    </lineage>
</organism>
<dbReference type="AlphaFoldDB" id="G0A754"/>
<dbReference type="PANTHER" id="PTHR43695">
    <property type="entry name" value="PUTATIVE (AFU_ORTHOLOGUE AFUA_2G17250)-RELATED"/>
    <property type="match status" value="1"/>
</dbReference>
<reference evidence="4 5" key="1">
    <citation type="journal article" date="2011" name="J. Bacteriol.">
        <title>Complete Genome Sequence of the Aerobic Marine Methanotroph Methylomonas methanica MC09.</title>
        <authorList>
            <person name="Boden R."/>
            <person name="Cunliffe M."/>
            <person name="Scanlan J."/>
            <person name="Moussard H."/>
            <person name="Kits K.D."/>
            <person name="Klotz M.G."/>
            <person name="Jetten M.S."/>
            <person name="Vuilleumier S."/>
            <person name="Han J."/>
            <person name="Peters L."/>
            <person name="Mikhailova N."/>
            <person name="Teshima H."/>
            <person name="Tapia R."/>
            <person name="Kyrpides N."/>
            <person name="Ivanova N."/>
            <person name="Pagani I."/>
            <person name="Cheng J.F."/>
            <person name="Goodwin L."/>
            <person name="Han C."/>
            <person name="Hauser L."/>
            <person name="Land M.L."/>
            <person name="Lapidus A."/>
            <person name="Lucas S."/>
            <person name="Pitluck S."/>
            <person name="Woyke T."/>
            <person name="Stein L."/>
            <person name="Murrell J.C."/>
        </authorList>
    </citation>
    <scope>NUCLEOTIDE SEQUENCE [LARGE SCALE GENOMIC DNA]</scope>
    <source>
        <strain evidence="4 5">MC09</strain>
    </source>
</reference>
<feature type="domain" description="SGNH hydrolase-type esterase" evidence="3">
    <location>
        <begin position="28"/>
        <end position="185"/>
    </location>
</feature>
<protein>
    <submittedName>
        <fullName evidence="4">Lipolytic protein g-D-S-l family</fullName>
    </submittedName>
</protein>
<keyword evidence="2" id="KW-0378">Hydrolase</keyword>
<sequence>MQRKLVLYFFLCLLPVYSQTAFGKRIVLIGDSTVSDYPMSRAPLTGWGQSLRKIIGERARVINLAVPGSSSLFFYNNYWESALSKIKAGDFILIQFGHVDASADPSKHTDPNNMFPSLLIRYINEAKLAGAHPILVTPVARYRFVHDKVVDTHGDYLKNIRRVADSMQVPLIDLAKMSAETINRLGAKDARTWFMLNYDGQDKDHLSIIGADAVALIVESALIDLAILKH</sequence>
<dbReference type="GO" id="GO:0016788">
    <property type="term" value="F:hydrolase activity, acting on ester bonds"/>
    <property type="evidence" value="ECO:0007669"/>
    <property type="project" value="UniProtKB-ARBA"/>
</dbReference>
<reference key="2">
    <citation type="submission" date="2011-05" db="EMBL/GenBank/DDBJ databases">
        <title>Complete genome sequence of the aerobic marine methanotroph Methylomonas methanica MC09.</title>
        <authorList>
            <person name="Boden R."/>
            <person name="Cunliffe M."/>
            <person name="Scanlan J."/>
            <person name="Moussard H."/>
            <person name="Kits K.D."/>
            <person name="Klotz M."/>
            <person name="Jetten M."/>
            <person name="Vuilleumier S."/>
            <person name="Han J."/>
            <person name="Peters L."/>
            <person name="Mikhailova N."/>
            <person name="Teshima H."/>
            <person name="Tapia R."/>
            <person name="Kyrpides N."/>
            <person name="Ivanova N."/>
            <person name="Pagani I."/>
            <person name="Cheng J.-F."/>
            <person name="Goodwin L."/>
            <person name="Han C."/>
            <person name="Hauser L."/>
            <person name="Land M."/>
            <person name="Lapidus A."/>
            <person name="Lucas S."/>
            <person name="Pitluck S."/>
            <person name="Woyke T."/>
            <person name="Stein L.Y."/>
            <person name="Murrell C."/>
        </authorList>
    </citation>
    <scope>NUCLEOTIDE SEQUENCE</scope>
    <source>
        <strain>MC09</strain>
    </source>
</reference>
<dbReference type="RefSeq" id="WP_013820073.1">
    <property type="nucleotide sequence ID" value="NC_015572.1"/>
</dbReference>
<dbReference type="InterPro" id="IPR037459">
    <property type="entry name" value="RhgT-like"/>
</dbReference>
<dbReference type="Proteomes" id="UP000008888">
    <property type="component" value="Chromosome"/>
</dbReference>
<name>G0A754_METMM</name>
<dbReference type="Gene3D" id="3.40.50.1110">
    <property type="entry name" value="SGNH hydrolase"/>
    <property type="match status" value="1"/>
</dbReference>
<dbReference type="Pfam" id="PF13472">
    <property type="entry name" value="Lipase_GDSL_2"/>
    <property type="match status" value="1"/>
</dbReference>
<evidence type="ECO:0000256" key="2">
    <source>
        <dbReference type="ARBA" id="ARBA00022801"/>
    </source>
</evidence>
<comment type="similarity">
    <text evidence="1">Belongs to the 'GDSL' lipolytic enzyme family.</text>
</comment>
<evidence type="ECO:0000313" key="5">
    <source>
        <dbReference type="Proteomes" id="UP000008888"/>
    </source>
</evidence>
<gene>
    <name evidence="4" type="ordered locus">Metme_3481</name>
</gene>
<evidence type="ECO:0000313" key="4">
    <source>
        <dbReference type="EMBL" id="AEG01848.1"/>
    </source>
</evidence>
<dbReference type="CDD" id="cd01821">
    <property type="entry name" value="Rhamnogalacturan_acetylesterase_like"/>
    <property type="match status" value="1"/>
</dbReference>
<evidence type="ECO:0000256" key="1">
    <source>
        <dbReference type="ARBA" id="ARBA00008668"/>
    </source>
</evidence>